<dbReference type="Pfam" id="PF09347">
    <property type="entry name" value="DUF1989"/>
    <property type="match status" value="1"/>
</dbReference>
<proteinExistence type="predicted"/>
<dbReference type="OrthoDB" id="9772660at2"/>
<dbReference type="RefSeq" id="WP_079537024.1">
    <property type="nucleotide sequence ID" value="NZ_LT670844.1"/>
</dbReference>
<gene>
    <name evidence="2" type="ORF">SAMN05444159_0823</name>
</gene>
<name>A0A1M6JZ57_9BRAD</name>
<reference evidence="2 3" key="1">
    <citation type="submission" date="2016-11" db="EMBL/GenBank/DDBJ databases">
        <authorList>
            <person name="Jaros S."/>
            <person name="Januszkiewicz K."/>
            <person name="Wedrychowicz H."/>
        </authorList>
    </citation>
    <scope>NUCLEOTIDE SEQUENCE [LARGE SCALE GENOMIC DNA]</scope>
    <source>
        <strain evidence="2 3">GAS499</strain>
    </source>
</reference>
<protein>
    <recommendedName>
        <fullName evidence="1">DUF1989 domain-containing protein</fullName>
    </recommendedName>
</protein>
<accession>A0A1M6JZ57</accession>
<evidence type="ECO:0000313" key="2">
    <source>
        <dbReference type="EMBL" id="SHJ51961.1"/>
    </source>
</evidence>
<dbReference type="InterPro" id="IPR017792">
    <property type="entry name" value="UAAP1"/>
</dbReference>
<organism evidence="2 3">
    <name type="scientific">Bradyrhizobium lablabi</name>
    <dbReference type="NCBI Taxonomy" id="722472"/>
    <lineage>
        <taxon>Bacteria</taxon>
        <taxon>Pseudomonadati</taxon>
        <taxon>Pseudomonadota</taxon>
        <taxon>Alphaproteobacteria</taxon>
        <taxon>Hyphomicrobiales</taxon>
        <taxon>Nitrobacteraceae</taxon>
        <taxon>Bradyrhizobium</taxon>
    </lineage>
</organism>
<dbReference type="Proteomes" id="UP000189935">
    <property type="component" value="Chromosome I"/>
</dbReference>
<dbReference type="InterPro" id="IPR018959">
    <property type="entry name" value="DUF1989"/>
</dbReference>
<dbReference type="AlphaFoldDB" id="A0A1M6JZ57"/>
<sequence>MISAEAKKREISEANRRRYEQLRAAGQEARPKGLPEPTALNSIPIAKETVIGSEEVPADWYTTMRLRRGEALRIIDMSGTSSVAMIGWREEDTSERINCADTVKVQWSAALSKGRVILSDMGRVFVSLVEDTSGAHDTIVGGSTPASALAAFGVASRNTHENFLAAAAKVGLGLRDIPPCVSFFAPVSVDANGRFLWNADRKRPGDFVDLRAEMNVILVLSNCAHPLNPARPSLSGPVTLIRHRAPPAAPDDVCRTISPEIVRAFAFTDRLFA</sequence>
<evidence type="ECO:0000313" key="3">
    <source>
        <dbReference type="Proteomes" id="UP000189935"/>
    </source>
</evidence>
<dbReference type="NCBIfam" id="TIGR03425">
    <property type="entry name" value="urea_degr_2"/>
    <property type="match status" value="1"/>
</dbReference>
<dbReference type="EMBL" id="LT670844">
    <property type="protein sequence ID" value="SHJ51961.1"/>
    <property type="molecule type" value="Genomic_DNA"/>
</dbReference>
<feature type="domain" description="DUF1989" evidence="1">
    <location>
        <begin position="54"/>
        <end position="217"/>
    </location>
</feature>
<evidence type="ECO:0000259" key="1">
    <source>
        <dbReference type="Pfam" id="PF09347"/>
    </source>
</evidence>
<dbReference type="PANTHER" id="PTHR31527:SF0">
    <property type="entry name" value="RE64534P"/>
    <property type="match status" value="1"/>
</dbReference>
<dbReference type="PANTHER" id="PTHR31527">
    <property type="entry name" value="RE64534P"/>
    <property type="match status" value="1"/>
</dbReference>